<dbReference type="AlphaFoldDB" id="A0A2H3B6E2"/>
<organism evidence="1 2">
    <name type="scientific">Armillaria solidipes</name>
    <dbReference type="NCBI Taxonomy" id="1076256"/>
    <lineage>
        <taxon>Eukaryota</taxon>
        <taxon>Fungi</taxon>
        <taxon>Dikarya</taxon>
        <taxon>Basidiomycota</taxon>
        <taxon>Agaricomycotina</taxon>
        <taxon>Agaricomycetes</taxon>
        <taxon>Agaricomycetidae</taxon>
        <taxon>Agaricales</taxon>
        <taxon>Marasmiineae</taxon>
        <taxon>Physalacriaceae</taxon>
        <taxon>Armillaria</taxon>
    </lineage>
</organism>
<sequence>MIHEDNAYEPYISTLPIAGGLENPVQRIVFTTLSTQEGVGKGTTEAYTLIHPPGLKLE</sequence>
<name>A0A2H3B6E2_9AGAR</name>
<keyword evidence="2" id="KW-1185">Reference proteome</keyword>
<proteinExistence type="predicted"/>
<evidence type="ECO:0000313" key="2">
    <source>
        <dbReference type="Proteomes" id="UP000218334"/>
    </source>
</evidence>
<accession>A0A2H3B6E2</accession>
<protein>
    <submittedName>
        <fullName evidence="1">Uncharacterized protein</fullName>
    </submittedName>
</protein>
<dbReference type="EMBL" id="KZ293446">
    <property type="protein sequence ID" value="PBK65250.1"/>
    <property type="molecule type" value="Genomic_DNA"/>
</dbReference>
<reference evidence="2" key="1">
    <citation type="journal article" date="2017" name="Nat. Ecol. Evol.">
        <title>Genome expansion and lineage-specific genetic innovations in the forest pathogenic fungi Armillaria.</title>
        <authorList>
            <person name="Sipos G."/>
            <person name="Prasanna A.N."/>
            <person name="Walter M.C."/>
            <person name="O'Connor E."/>
            <person name="Balint B."/>
            <person name="Krizsan K."/>
            <person name="Kiss B."/>
            <person name="Hess J."/>
            <person name="Varga T."/>
            <person name="Slot J."/>
            <person name="Riley R."/>
            <person name="Boka B."/>
            <person name="Rigling D."/>
            <person name="Barry K."/>
            <person name="Lee J."/>
            <person name="Mihaltcheva S."/>
            <person name="LaButti K."/>
            <person name="Lipzen A."/>
            <person name="Waldron R."/>
            <person name="Moloney N.M."/>
            <person name="Sperisen C."/>
            <person name="Kredics L."/>
            <person name="Vagvoelgyi C."/>
            <person name="Patrignani A."/>
            <person name="Fitzpatrick D."/>
            <person name="Nagy I."/>
            <person name="Doyle S."/>
            <person name="Anderson J.B."/>
            <person name="Grigoriev I.V."/>
            <person name="Gueldener U."/>
            <person name="Muensterkoetter M."/>
            <person name="Nagy L.G."/>
        </authorList>
    </citation>
    <scope>NUCLEOTIDE SEQUENCE [LARGE SCALE GENOMIC DNA]</scope>
    <source>
        <strain evidence="2">28-4</strain>
    </source>
</reference>
<evidence type="ECO:0000313" key="1">
    <source>
        <dbReference type="EMBL" id="PBK65250.1"/>
    </source>
</evidence>
<dbReference type="Proteomes" id="UP000218334">
    <property type="component" value="Unassembled WGS sequence"/>
</dbReference>
<gene>
    <name evidence="1" type="ORF">ARMSODRAFT_1022375</name>
</gene>